<organism evidence="1 2">
    <name type="scientific">Streptomyces katrae</name>
    <dbReference type="NCBI Taxonomy" id="68223"/>
    <lineage>
        <taxon>Bacteria</taxon>
        <taxon>Bacillati</taxon>
        <taxon>Actinomycetota</taxon>
        <taxon>Actinomycetes</taxon>
        <taxon>Kitasatosporales</taxon>
        <taxon>Streptomycetaceae</taxon>
        <taxon>Streptomyces</taxon>
    </lineage>
</organism>
<comment type="caution">
    <text evidence="1">The sequence shown here is derived from an EMBL/GenBank/DDBJ whole genome shotgun (WGS) entry which is preliminary data.</text>
</comment>
<name>A0ABT7GX34_9ACTN</name>
<gene>
    <name evidence="1" type="ORF">QEZ40_003116</name>
</gene>
<evidence type="ECO:0000313" key="2">
    <source>
        <dbReference type="Proteomes" id="UP001223390"/>
    </source>
</evidence>
<dbReference type="EMBL" id="JASITI010000027">
    <property type="protein sequence ID" value="MDK9498167.1"/>
    <property type="molecule type" value="Genomic_DNA"/>
</dbReference>
<protein>
    <recommendedName>
        <fullName evidence="3">HEAT repeat domain-containing protein</fullName>
    </recommendedName>
</protein>
<keyword evidence="2" id="KW-1185">Reference proteome</keyword>
<evidence type="ECO:0008006" key="3">
    <source>
        <dbReference type="Google" id="ProtNLM"/>
    </source>
</evidence>
<dbReference type="Proteomes" id="UP001223390">
    <property type="component" value="Unassembled WGS sequence"/>
</dbReference>
<evidence type="ECO:0000313" key="1">
    <source>
        <dbReference type="EMBL" id="MDK9498167.1"/>
    </source>
</evidence>
<reference evidence="1 2" key="1">
    <citation type="submission" date="2023-05" db="EMBL/GenBank/DDBJ databases">
        <title>Sequencing and Assembly of Streptomyces sp. NP73.</title>
        <authorList>
            <person name="Konwar A.N."/>
            <person name="Saikia K."/>
            <person name="Thakur D."/>
        </authorList>
    </citation>
    <scope>NUCLEOTIDE SEQUENCE [LARGE SCALE GENOMIC DNA]</scope>
    <source>
        <strain evidence="1 2">NP73</strain>
    </source>
</reference>
<accession>A0ABT7GX34</accession>
<sequence>MTTAYERLLGTGFDGTPADDPYDVIWEGEDDPAHRDRVPGLTALLDDPAAACGERLLALIALVHWAEPAGYEAVVRAATTDPRAAFWYGWSTDRWFSQDDSYGHFCEAAVRSRELAEQKGTSRLRAATLRALVGLADREGFDSRLGDCLDAESVRDCLPGIRAAVERGLAGMRAGRRYPFDVETQLVGLAGAVTLVDEELAVELLRLLLDDAPSGRALRHAAGPVSRCQGPAGRALAAWLWDAGDDYVREVLGERQPADGDFQPDVKAG</sequence>
<proteinExistence type="predicted"/>
<dbReference type="RefSeq" id="WP_285343858.1">
    <property type="nucleotide sequence ID" value="NZ_JASITI010000027.1"/>
</dbReference>